<comment type="caution">
    <text evidence="7">The sequence shown here is derived from an EMBL/GenBank/DDBJ whole genome shotgun (WGS) entry which is preliminary data.</text>
</comment>
<dbReference type="InterPro" id="IPR001789">
    <property type="entry name" value="Sig_transdc_resp-reg_receiver"/>
</dbReference>
<sequence length="218" mass="23468">MSDPTRTVHIVDDDEAIRQSVGFMLRKAGYGVETYVSGVQFLKQANRGTPGCVLLDVRMPEIDGLEVQARLAAQGILLPIIMLTGHGDVTLAVRAVKAGAVEFLEKPFERTALLAAIDDALRQADRNDRGQLAAADANVRLAALTARERDVLNGMVVGRPNKLIAYDLDIATRTVEVHRANLMEKLSARSLSDVLRIAFAAGLGETEPEQPAPPSSST</sequence>
<dbReference type="PROSITE" id="PS50110">
    <property type="entry name" value="RESPONSE_REGULATORY"/>
    <property type="match status" value="1"/>
</dbReference>
<evidence type="ECO:0000313" key="8">
    <source>
        <dbReference type="Proteomes" id="UP001597400"/>
    </source>
</evidence>
<evidence type="ECO:0000256" key="2">
    <source>
        <dbReference type="ARBA" id="ARBA00023125"/>
    </source>
</evidence>
<dbReference type="Proteomes" id="UP001597400">
    <property type="component" value="Unassembled WGS sequence"/>
</dbReference>
<feature type="domain" description="Response regulatory" evidence="6">
    <location>
        <begin position="7"/>
        <end position="121"/>
    </location>
</feature>
<dbReference type="SMART" id="SM00421">
    <property type="entry name" value="HTH_LUXR"/>
    <property type="match status" value="1"/>
</dbReference>
<organism evidence="7 8">
    <name type="scientific">Sphingomonas arantia</name>
    <dbReference type="NCBI Taxonomy" id="1460676"/>
    <lineage>
        <taxon>Bacteria</taxon>
        <taxon>Pseudomonadati</taxon>
        <taxon>Pseudomonadota</taxon>
        <taxon>Alphaproteobacteria</taxon>
        <taxon>Sphingomonadales</taxon>
        <taxon>Sphingomonadaceae</taxon>
        <taxon>Sphingomonas</taxon>
    </lineage>
</organism>
<dbReference type="PANTHER" id="PTHR44688:SF16">
    <property type="entry name" value="DNA-BINDING TRANSCRIPTIONAL ACTIVATOR DEVR_DOSR"/>
    <property type="match status" value="1"/>
</dbReference>
<dbReference type="Gene3D" id="3.40.50.2300">
    <property type="match status" value="1"/>
</dbReference>
<evidence type="ECO:0000259" key="5">
    <source>
        <dbReference type="PROSITE" id="PS50043"/>
    </source>
</evidence>
<gene>
    <name evidence="7" type="ORF">ACFSGX_08475</name>
</gene>
<dbReference type="EMBL" id="JBHUGS010000002">
    <property type="protein sequence ID" value="MFD1950800.1"/>
    <property type="molecule type" value="Genomic_DNA"/>
</dbReference>
<evidence type="ECO:0000313" key="7">
    <source>
        <dbReference type="EMBL" id="MFD1950800.1"/>
    </source>
</evidence>
<name>A0ABW4TY52_9SPHN</name>
<reference evidence="8" key="1">
    <citation type="journal article" date="2019" name="Int. J. Syst. Evol. Microbiol.">
        <title>The Global Catalogue of Microorganisms (GCM) 10K type strain sequencing project: providing services to taxonomists for standard genome sequencing and annotation.</title>
        <authorList>
            <consortium name="The Broad Institute Genomics Platform"/>
            <consortium name="The Broad Institute Genome Sequencing Center for Infectious Disease"/>
            <person name="Wu L."/>
            <person name="Ma J."/>
        </authorList>
    </citation>
    <scope>NUCLEOTIDE SEQUENCE [LARGE SCALE GENOMIC DNA]</scope>
    <source>
        <strain evidence="8">CGMCC 1.12702</strain>
    </source>
</reference>
<keyword evidence="8" id="KW-1185">Reference proteome</keyword>
<dbReference type="CDD" id="cd17537">
    <property type="entry name" value="REC_FixJ"/>
    <property type="match status" value="1"/>
</dbReference>
<feature type="domain" description="HTH luxR-type" evidence="5">
    <location>
        <begin position="137"/>
        <end position="202"/>
    </location>
</feature>
<proteinExistence type="predicted"/>
<dbReference type="Gene3D" id="1.10.10.10">
    <property type="entry name" value="Winged helix-like DNA-binding domain superfamily/Winged helix DNA-binding domain"/>
    <property type="match status" value="1"/>
</dbReference>
<dbReference type="PROSITE" id="PS00622">
    <property type="entry name" value="HTH_LUXR_1"/>
    <property type="match status" value="1"/>
</dbReference>
<dbReference type="Pfam" id="PF00196">
    <property type="entry name" value="GerE"/>
    <property type="match status" value="1"/>
</dbReference>
<evidence type="ECO:0000256" key="3">
    <source>
        <dbReference type="ARBA" id="ARBA00023163"/>
    </source>
</evidence>
<dbReference type="InterPro" id="IPR016032">
    <property type="entry name" value="Sig_transdc_resp-reg_C-effctor"/>
</dbReference>
<dbReference type="InterPro" id="IPR036388">
    <property type="entry name" value="WH-like_DNA-bd_sf"/>
</dbReference>
<feature type="modified residue" description="4-aspartylphosphate" evidence="4">
    <location>
        <position position="56"/>
    </location>
</feature>
<evidence type="ECO:0000256" key="1">
    <source>
        <dbReference type="ARBA" id="ARBA00023015"/>
    </source>
</evidence>
<keyword evidence="4" id="KW-0597">Phosphoprotein</keyword>
<dbReference type="InterPro" id="IPR000792">
    <property type="entry name" value="Tscrpt_reg_LuxR_C"/>
</dbReference>
<evidence type="ECO:0000259" key="6">
    <source>
        <dbReference type="PROSITE" id="PS50110"/>
    </source>
</evidence>
<protein>
    <submittedName>
        <fullName evidence="7">Response regulator transcription factor</fullName>
    </submittedName>
</protein>
<dbReference type="SUPFAM" id="SSF52172">
    <property type="entry name" value="CheY-like"/>
    <property type="match status" value="1"/>
</dbReference>
<evidence type="ECO:0000256" key="4">
    <source>
        <dbReference type="PROSITE-ProRule" id="PRU00169"/>
    </source>
</evidence>
<keyword evidence="3" id="KW-0804">Transcription</keyword>
<dbReference type="PANTHER" id="PTHR44688">
    <property type="entry name" value="DNA-BINDING TRANSCRIPTIONAL ACTIVATOR DEVR_DOSR"/>
    <property type="match status" value="1"/>
</dbReference>
<keyword evidence="1" id="KW-0805">Transcription regulation</keyword>
<dbReference type="Pfam" id="PF00072">
    <property type="entry name" value="Response_reg"/>
    <property type="match status" value="1"/>
</dbReference>
<dbReference type="RefSeq" id="WP_380929071.1">
    <property type="nucleotide sequence ID" value="NZ_JBHUGS010000002.1"/>
</dbReference>
<dbReference type="SUPFAM" id="SSF46894">
    <property type="entry name" value="C-terminal effector domain of the bipartite response regulators"/>
    <property type="match status" value="1"/>
</dbReference>
<dbReference type="PROSITE" id="PS50043">
    <property type="entry name" value="HTH_LUXR_2"/>
    <property type="match status" value="1"/>
</dbReference>
<accession>A0ABW4TY52</accession>
<dbReference type="InterPro" id="IPR011006">
    <property type="entry name" value="CheY-like_superfamily"/>
</dbReference>
<keyword evidence="2" id="KW-0238">DNA-binding</keyword>
<dbReference type="PRINTS" id="PR00038">
    <property type="entry name" value="HTHLUXR"/>
</dbReference>
<dbReference type="SMART" id="SM00448">
    <property type="entry name" value="REC"/>
    <property type="match status" value="1"/>
</dbReference>
<dbReference type="CDD" id="cd06170">
    <property type="entry name" value="LuxR_C_like"/>
    <property type="match status" value="1"/>
</dbReference>